<reference evidence="1" key="1">
    <citation type="submission" date="2021-03" db="EMBL/GenBank/DDBJ databases">
        <title>Antimicrobial resistance genes in bacteria isolated from Japanese honey, and their potential for conferring macrolide and lincosamide resistance in the American foulbrood pathogen Paenibacillus larvae.</title>
        <authorList>
            <person name="Okamoto M."/>
            <person name="Kumagai M."/>
            <person name="Kanamori H."/>
            <person name="Takamatsu D."/>
        </authorList>
    </citation>
    <scope>NUCLEOTIDE SEQUENCE</scope>
    <source>
        <strain evidence="1">J2TS6</strain>
    </source>
</reference>
<dbReference type="Proteomes" id="UP000679779">
    <property type="component" value="Unassembled WGS sequence"/>
</dbReference>
<dbReference type="EMBL" id="BORQ01000005">
    <property type="protein sequence ID" value="GIO33120.1"/>
    <property type="molecule type" value="Genomic_DNA"/>
</dbReference>
<evidence type="ECO:0000313" key="1">
    <source>
        <dbReference type="EMBL" id="GIO33120.1"/>
    </source>
</evidence>
<dbReference type="AlphaFoldDB" id="A0A919XLR4"/>
<keyword evidence="2" id="KW-1185">Reference proteome</keyword>
<evidence type="ECO:0000313" key="2">
    <source>
        <dbReference type="Proteomes" id="UP000679779"/>
    </source>
</evidence>
<comment type="caution">
    <text evidence="1">The sequence shown here is derived from an EMBL/GenBank/DDBJ whole genome shotgun (WGS) entry which is preliminary data.</text>
</comment>
<protein>
    <recommendedName>
        <fullName evidence="3">Phage protein</fullName>
    </recommendedName>
</protein>
<accession>A0A919XLR4</accession>
<sequence length="111" mass="12458">MSFKEQVAADKHVFFNPTEFAEPHTWGDRQIWMVVDDDIRDVKPLQYAEGVSLYTKIVYVDLLELGYIPDQDSTVIFDGELHTIRKVSGIESDADGQLSGIITILLEANAG</sequence>
<proteinExistence type="predicted"/>
<organism evidence="1 2">
    <name type="scientific">Paenibacillus albilobatus</name>
    <dbReference type="NCBI Taxonomy" id="2716884"/>
    <lineage>
        <taxon>Bacteria</taxon>
        <taxon>Bacillati</taxon>
        <taxon>Bacillota</taxon>
        <taxon>Bacilli</taxon>
        <taxon>Bacillales</taxon>
        <taxon>Paenibacillaceae</taxon>
        <taxon>Paenibacillus</taxon>
    </lineage>
</organism>
<dbReference type="RefSeq" id="WP_212958288.1">
    <property type="nucleotide sequence ID" value="NZ_BORQ01000005.1"/>
</dbReference>
<gene>
    <name evidence="1" type="ORF">J2TS6_42610</name>
</gene>
<name>A0A919XLR4_9BACL</name>
<evidence type="ECO:0008006" key="3">
    <source>
        <dbReference type="Google" id="ProtNLM"/>
    </source>
</evidence>